<organism evidence="4 5">
    <name type="scientific">Rufibacter quisquiliarum</name>
    <dbReference type="NCBI Taxonomy" id="1549639"/>
    <lineage>
        <taxon>Bacteria</taxon>
        <taxon>Pseudomonadati</taxon>
        <taxon>Bacteroidota</taxon>
        <taxon>Cytophagia</taxon>
        <taxon>Cytophagales</taxon>
        <taxon>Hymenobacteraceae</taxon>
        <taxon>Rufibacter</taxon>
    </lineage>
</organism>
<evidence type="ECO:0000256" key="1">
    <source>
        <dbReference type="ARBA" id="ARBA00023002"/>
    </source>
</evidence>
<dbReference type="Proteomes" id="UP000563094">
    <property type="component" value="Unassembled WGS sequence"/>
</dbReference>
<evidence type="ECO:0000313" key="5">
    <source>
        <dbReference type="Proteomes" id="UP000563094"/>
    </source>
</evidence>
<name>A0A839GVI6_9BACT</name>
<evidence type="ECO:0000259" key="3">
    <source>
        <dbReference type="Pfam" id="PF01370"/>
    </source>
</evidence>
<gene>
    <name evidence="4" type="ORF">FHS90_003607</name>
</gene>
<comment type="caution">
    <text evidence="4">The sequence shown here is derived from an EMBL/GenBank/DDBJ whole genome shotgun (WGS) entry which is preliminary data.</text>
</comment>
<sequence length="306" mass="34757">MRLLQEGHTVKALVRNTVSEVRHSNLEWLQGDILDPLLIRDLVAEVDEVYHCAGFVSYAPQDVGLLQQINVAGTTNVVDACLENPSVRLCYVSSIAAINRRKGEKVIQEKAQWDPAVERSAYAVSKHYGEMEVWRGVSEGLKAVIVNPSIVLGPRDWSRSSTQLFKYVAEERAFYSHGYGNFVDVRDVVEAMVRLMNGKQWGERFILNGHQLSYVDFFRQVAQTMNKKAPYLLVPNWITELVWRVEAVRGKLTGTRPLITKETARIAKEEHFYSNEKVKEATGMSFRPLQETLLWCSRQLVSKGSA</sequence>
<dbReference type="InterPro" id="IPR036291">
    <property type="entry name" value="NAD(P)-bd_dom_sf"/>
</dbReference>
<dbReference type="InterPro" id="IPR050425">
    <property type="entry name" value="NAD(P)_dehydrat-like"/>
</dbReference>
<evidence type="ECO:0000256" key="2">
    <source>
        <dbReference type="ARBA" id="ARBA00023445"/>
    </source>
</evidence>
<proteinExistence type="inferred from homology"/>
<protein>
    <submittedName>
        <fullName evidence="4">Nucleoside-diphosphate-sugar epimerase</fullName>
    </submittedName>
</protein>
<reference evidence="4 5" key="1">
    <citation type="submission" date="2020-08" db="EMBL/GenBank/DDBJ databases">
        <title>Genomic Encyclopedia of Type Strains, Phase IV (KMG-IV): sequencing the most valuable type-strain genomes for metagenomic binning, comparative biology and taxonomic classification.</title>
        <authorList>
            <person name="Goeker M."/>
        </authorList>
    </citation>
    <scope>NUCLEOTIDE SEQUENCE [LARGE SCALE GENOMIC DNA]</scope>
    <source>
        <strain evidence="4 5">DSM 29854</strain>
    </source>
</reference>
<dbReference type="GO" id="GO:0016616">
    <property type="term" value="F:oxidoreductase activity, acting on the CH-OH group of donors, NAD or NADP as acceptor"/>
    <property type="evidence" value="ECO:0007669"/>
    <property type="project" value="TreeGrafter"/>
</dbReference>
<feature type="domain" description="NAD-dependent epimerase/dehydratase" evidence="3">
    <location>
        <begin position="2"/>
        <end position="198"/>
    </location>
</feature>
<dbReference type="AlphaFoldDB" id="A0A839GVI6"/>
<dbReference type="InterPro" id="IPR001509">
    <property type="entry name" value="Epimerase_deHydtase"/>
</dbReference>
<evidence type="ECO:0000313" key="4">
    <source>
        <dbReference type="EMBL" id="MBA9078877.1"/>
    </source>
</evidence>
<dbReference type="PANTHER" id="PTHR10366:SF564">
    <property type="entry name" value="STEROL-4-ALPHA-CARBOXYLATE 3-DEHYDROGENASE, DECARBOXYLATING"/>
    <property type="match status" value="1"/>
</dbReference>
<keyword evidence="5" id="KW-1185">Reference proteome</keyword>
<accession>A0A839GVI6</accession>
<dbReference type="Pfam" id="PF01370">
    <property type="entry name" value="Epimerase"/>
    <property type="match status" value="1"/>
</dbReference>
<dbReference type="EMBL" id="JACJIQ010000016">
    <property type="protein sequence ID" value="MBA9078877.1"/>
    <property type="molecule type" value="Genomic_DNA"/>
</dbReference>
<dbReference type="Gene3D" id="3.40.50.720">
    <property type="entry name" value="NAD(P)-binding Rossmann-like Domain"/>
    <property type="match status" value="1"/>
</dbReference>
<dbReference type="PANTHER" id="PTHR10366">
    <property type="entry name" value="NAD DEPENDENT EPIMERASE/DEHYDRATASE"/>
    <property type="match status" value="1"/>
</dbReference>
<dbReference type="SUPFAM" id="SSF51735">
    <property type="entry name" value="NAD(P)-binding Rossmann-fold domains"/>
    <property type="match status" value="1"/>
</dbReference>
<keyword evidence="1" id="KW-0560">Oxidoreductase</keyword>
<comment type="similarity">
    <text evidence="2">Belongs to the NAD(P)-dependent epimerase/dehydratase family. Dihydroflavonol-4-reductase subfamily.</text>
</comment>